<organism evidence="2 3">
    <name type="scientific">Funneliformis geosporum</name>
    <dbReference type="NCBI Taxonomy" id="1117311"/>
    <lineage>
        <taxon>Eukaryota</taxon>
        <taxon>Fungi</taxon>
        <taxon>Fungi incertae sedis</taxon>
        <taxon>Mucoromycota</taxon>
        <taxon>Glomeromycotina</taxon>
        <taxon>Glomeromycetes</taxon>
        <taxon>Glomerales</taxon>
        <taxon>Glomeraceae</taxon>
        <taxon>Funneliformis</taxon>
    </lineage>
</organism>
<evidence type="ECO:0000256" key="1">
    <source>
        <dbReference type="SAM" id="Phobius"/>
    </source>
</evidence>
<protein>
    <submittedName>
        <fullName evidence="2">13397_t:CDS:1</fullName>
    </submittedName>
</protein>
<gene>
    <name evidence="2" type="ORF">FWILDA_LOCUS14806</name>
</gene>
<feature type="transmembrane region" description="Helical" evidence="1">
    <location>
        <begin position="58"/>
        <end position="76"/>
    </location>
</feature>
<dbReference type="Proteomes" id="UP001153678">
    <property type="component" value="Unassembled WGS sequence"/>
</dbReference>
<keyword evidence="1" id="KW-0812">Transmembrane</keyword>
<comment type="caution">
    <text evidence="2">The sequence shown here is derived from an EMBL/GenBank/DDBJ whole genome shotgun (WGS) entry which is preliminary data.</text>
</comment>
<dbReference type="EMBL" id="CAMKVN010006924">
    <property type="protein sequence ID" value="CAI2190899.1"/>
    <property type="molecule type" value="Genomic_DNA"/>
</dbReference>
<keyword evidence="3" id="KW-1185">Reference proteome</keyword>
<evidence type="ECO:0000313" key="2">
    <source>
        <dbReference type="EMBL" id="CAI2190899.1"/>
    </source>
</evidence>
<keyword evidence="1" id="KW-0472">Membrane</keyword>
<keyword evidence="1" id="KW-1133">Transmembrane helix</keyword>
<accession>A0A9W4T387</accession>
<dbReference type="OrthoDB" id="2445433at2759"/>
<name>A0A9W4T387_9GLOM</name>
<dbReference type="AlphaFoldDB" id="A0A9W4T387"/>
<reference evidence="2" key="1">
    <citation type="submission" date="2022-08" db="EMBL/GenBank/DDBJ databases">
        <authorList>
            <person name="Kallberg Y."/>
            <person name="Tangrot J."/>
            <person name="Rosling A."/>
        </authorList>
    </citation>
    <scope>NUCLEOTIDE SEQUENCE</scope>
    <source>
        <strain evidence="2">Wild A</strain>
    </source>
</reference>
<proteinExistence type="predicted"/>
<evidence type="ECO:0000313" key="3">
    <source>
        <dbReference type="Proteomes" id="UP001153678"/>
    </source>
</evidence>
<sequence>MAKTIQETTSNLGQAYDLVIADLVSNLKKMKEGIIKLGILGNLHKKQRIIKMMDKQQIALLVIAVVCVGVCVYRYYGNRFDKDNNYLKALPSIAGGLYALNFNHQPNGFQQANQSQTNFQGQPTAQTQQPPSIIMKLMTSCLPVLLEQFTGQAMPPMGGNQQVELALSQVISLQQQIITGQQKIDQRLTQLETSASQQFTGLAQEVKNIKSIRLTHDRERKQIEFNGTQQEN</sequence>